<sequence length="218" mass="23411">MTRVWPRMAIKRAKTVQRRGKAVTYLWKHLGNVDGYHWDMLRYIQKRRWVYGSGAGVVDVTAQGAYQQGSSGEGERKAGRSGRREQATRRVRARPCPLETAGARTVHPVSLLHGSHRPIKRPFSDQRHDATGLAHRPAHTHPVIDSQGQVTGRGGAAAGVGQTADNWKDPGQNGFARGSFGCGDAGDGLSSSLVCAGVPSSVPGVAFFDGPASICKYA</sequence>
<accession>A0A4P9XRX9</accession>
<reference evidence="3" key="1">
    <citation type="journal article" date="2018" name="Nat. Microbiol.">
        <title>Leveraging single-cell genomics to expand the fungal tree of life.</title>
        <authorList>
            <person name="Ahrendt S.R."/>
            <person name="Quandt C.A."/>
            <person name="Ciobanu D."/>
            <person name="Clum A."/>
            <person name="Salamov A."/>
            <person name="Andreopoulos B."/>
            <person name="Cheng J.F."/>
            <person name="Woyke T."/>
            <person name="Pelin A."/>
            <person name="Henrissat B."/>
            <person name="Reynolds N.K."/>
            <person name="Benny G.L."/>
            <person name="Smith M.E."/>
            <person name="James T.Y."/>
            <person name="Grigoriev I.V."/>
        </authorList>
    </citation>
    <scope>NUCLEOTIDE SEQUENCE [LARGE SCALE GENOMIC DNA]</scope>
    <source>
        <strain evidence="3">RSA 1356</strain>
    </source>
</reference>
<evidence type="ECO:0000313" key="3">
    <source>
        <dbReference type="Proteomes" id="UP000271241"/>
    </source>
</evidence>
<proteinExistence type="predicted"/>
<feature type="region of interest" description="Disordered" evidence="1">
    <location>
        <begin position="143"/>
        <end position="169"/>
    </location>
</feature>
<feature type="compositionally biased region" description="Basic and acidic residues" evidence="1">
    <location>
        <begin position="73"/>
        <end position="88"/>
    </location>
</feature>
<protein>
    <submittedName>
        <fullName evidence="2">Uncharacterized protein</fullName>
    </submittedName>
</protein>
<dbReference type="EMBL" id="KZ992564">
    <property type="protein sequence ID" value="RKP08855.1"/>
    <property type="molecule type" value="Genomic_DNA"/>
</dbReference>
<keyword evidence="3" id="KW-1185">Reference proteome</keyword>
<evidence type="ECO:0000256" key="1">
    <source>
        <dbReference type="SAM" id="MobiDB-lite"/>
    </source>
</evidence>
<name>A0A4P9XRX9_9FUNG</name>
<feature type="region of interest" description="Disordered" evidence="1">
    <location>
        <begin position="66"/>
        <end position="91"/>
    </location>
</feature>
<gene>
    <name evidence="2" type="ORF">THASP1DRAFT_23236</name>
</gene>
<dbReference type="AlphaFoldDB" id="A0A4P9XRX9"/>
<dbReference type="Proteomes" id="UP000271241">
    <property type="component" value="Unassembled WGS sequence"/>
</dbReference>
<evidence type="ECO:0000313" key="2">
    <source>
        <dbReference type="EMBL" id="RKP08855.1"/>
    </source>
</evidence>
<organism evidence="2 3">
    <name type="scientific">Thamnocephalis sphaerospora</name>
    <dbReference type="NCBI Taxonomy" id="78915"/>
    <lineage>
        <taxon>Eukaryota</taxon>
        <taxon>Fungi</taxon>
        <taxon>Fungi incertae sedis</taxon>
        <taxon>Zoopagomycota</taxon>
        <taxon>Zoopagomycotina</taxon>
        <taxon>Zoopagomycetes</taxon>
        <taxon>Zoopagales</taxon>
        <taxon>Sigmoideomycetaceae</taxon>
        <taxon>Thamnocephalis</taxon>
    </lineage>
</organism>